<evidence type="ECO:0000256" key="1">
    <source>
        <dbReference type="SAM" id="Phobius"/>
    </source>
</evidence>
<accession>A0A4C2A4R0</accession>
<evidence type="ECO:0000313" key="2">
    <source>
        <dbReference type="EMBL" id="GBP95931.1"/>
    </source>
</evidence>
<keyword evidence="1" id="KW-0812">Transmembrane</keyword>
<name>A0A4C2A4R0_EUMVA</name>
<dbReference type="EMBL" id="BGZK01002703">
    <property type="protein sequence ID" value="GBP95931.1"/>
    <property type="molecule type" value="Genomic_DNA"/>
</dbReference>
<dbReference type="OrthoDB" id="6058203at2759"/>
<keyword evidence="1" id="KW-0472">Membrane</keyword>
<keyword evidence="3" id="KW-1185">Reference proteome</keyword>
<dbReference type="STRING" id="151549.A0A4C2A4R0"/>
<protein>
    <submittedName>
        <fullName evidence="2">Tyrosine-protein phosphatase 69D</fullName>
    </submittedName>
</protein>
<sequence length="242" mass="26891">MDGIASRPTGLQVQCIHHNVSNINTVDIAWGILRGQTERRIDEPNYHTTYDRVVPNTNYTVTVSAITRHRKTGEAAIGKCTMPVTVPETINRIMWTQLRLSSDKSVKRSALKSQEEAASNLTEHTSDNLAVNITTTDFNGKTELKPVLEVFDGEIDINSNYTGYLEIIVRNESSLLRAYSNYFEVITPGLEAGQMVIVDDVAVILNIVIVFLAILIGVVLVGLLILCLLYRMSAKILAMQKK</sequence>
<proteinExistence type="predicted"/>
<evidence type="ECO:0000313" key="3">
    <source>
        <dbReference type="Proteomes" id="UP000299102"/>
    </source>
</evidence>
<comment type="caution">
    <text evidence="2">The sequence shown here is derived from an EMBL/GenBank/DDBJ whole genome shotgun (WGS) entry which is preliminary data.</text>
</comment>
<feature type="transmembrane region" description="Helical" evidence="1">
    <location>
        <begin position="203"/>
        <end position="230"/>
    </location>
</feature>
<dbReference type="AlphaFoldDB" id="A0A4C2A4R0"/>
<keyword evidence="1" id="KW-1133">Transmembrane helix</keyword>
<organism evidence="2 3">
    <name type="scientific">Eumeta variegata</name>
    <name type="common">Bagworm moth</name>
    <name type="synonym">Eumeta japonica</name>
    <dbReference type="NCBI Taxonomy" id="151549"/>
    <lineage>
        <taxon>Eukaryota</taxon>
        <taxon>Metazoa</taxon>
        <taxon>Ecdysozoa</taxon>
        <taxon>Arthropoda</taxon>
        <taxon>Hexapoda</taxon>
        <taxon>Insecta</taxon>
        <taxon>Pterygota</taxon>
        <taxon>Neoptera</taxon>
        <taxon>Endopterygota</taxon>
        <taxon>Lepidoptera</taxon>
        <taxon>Glossata</taxon>
        <taxon>Ditrysia</taxon>
        <taxon>Tineoidea</taxon>
        <taxon>Psychidae</taxon>
        <taxon>Oiketicinae</taxon>
        <taxon>Eumeta</taxon>
    </lineage>
</organism>
<dbReference type="Proteomes" id="UP000299102">
    <property type="component" value="Unassembled WGS sequence"/>
</dbReference>
<reference evidence="2 3" key="1">
    <citation type="journal article" date="2019" name="Commun. Biol.">
        <title>The bagworm genome reveals a unique fibroin gene that provides high tensile strength.</title>
        <authorList>
            <person name="Kono N."/>
            <person name="Nakamura H."/>
            <person name="Ohtoshi R."/>
            <person name="Tomita M."/>
            <person name="Numata K."/>
            <person name="Arakawa K."/>
        </authorList>
    </citation>
    <scope>NUCLEOTIDE SEQUENCE [LARGE SCALE GENOMIC DNA]</scope>
</reference>
<gene>
    <name evidence="2" type="primary">Ptp69D</name>
    <name evidence="2" type="ORF">EVAR_71331_1</name>
</gene>